<dbReference type="Proteomes" id="UP000800235">
    <property type="component" value="Unassembled WGS sequence"/>
</dbReference>
<comment type="caution">
    <text evidence="2">The sequence shown here is derived from an EMBL/GenBank/DDBJ whole genome shotgun (WGS) entry which is preliminary data.</text>
</comment>
<dbReference type="EMBL" id="MU007115">
    <property type="protein sequence ID" value="KAF2419909.1"/>
    <property type="molecule type" value="Genomic_DNA"/>
</dbReference>
<evidence type="ECO:0000313" key="3">
    <source>
        <dbReference type="Proteomes" id="UP000800235"/>
    </source>
</evidence>
<accession>A0A9P4TTA9</accession>
<evidence type="ECO:0000256" key="1">
    <source>
        <dbReference type="SAM" id="SignalP"/>
    </source>
</evidence>
<evidence type="ECO:0000313" key="2">
    <source>
        <dbReference type="EMBL" id="KAF2419909.1"/>
    </source>
</evidence>
<protein>
    <submittedName>
        <fullName evidence="2">Uncharacterized protein</fullName>
    </submittedName>
</protein>
<feature type="chain" id="PRO_5040160475" evidence="1">
    <location>
        <begin position="20"/>
        <end position="144"/>
    </location>
</feature>
<reference evidence="2" key="1">
    <citation type="journal article" date="2020" name="Stud. Mycol.">
        <title>101 Dothideomycetes genomes: a test case for predicting lifestyles and emergence of pathogens.</title>
        <authorList>
            <person name="Haridas S."/>
            <person name="Albert R."/>
            <person name="Binder M."/>
            <person name="Bloem J."/>
            <person name="Labutti K."/>
            <person name="Salamov A."/>
            <person name="Andreopoulos B."/>
            <person name="Baker S."/>
            <person name="Barry K."/>
            <person name="Bills G."/>
            <person name="Bluhm B."/>
            <person name="Cannon C."/>
            <person name="Castanera R."/>
            <person name="Culley D."/>
            <person name="Daum C."/>
            <person name="Ezra D."/>
            <person name="Gonzalez J."/>
            <person name="Henrissat B."/>
            <person name="Kuo A."/>
            <person name="Liang C."/>
            <person name="Lipzen A."/>
            <person name="Lutzoni F."/>
            <person name="Magnuson J."/>
            <person name="Mondo S."/>
            <person name="Nolan M."/>
            <person name="Ohm R."/>
            <person name="Pangilinan J."/>
            <person name="Park H.-J."/>
            <person name="Ramirez L."/>
            <person name="Alfaro M."/>
            <person name="Sun H."/>
            <person name="Tritt A."/>
            <person name="Yoshinaga Y."/>
            <person name="Zwiers L.-H."/>
            <person name="Turgeon B."/>
            <person name="Goodwin S."/>
            <person name="Spatafora J."/>
            <person name="Crous P."/>
            <person name="Grigoriev I."/>
        </authorList>
    </citation>
    <scope>NUCLEOTIDE SEQUENCE</scope>
    <source>
        <strain evidence="2">CBS 130266</strain>
    </source>
</reference>
<gene>
    <name evidence="2" type="ORF">EJ08DRAFT_34488</name>
</gene>
<name>A0A9P4TTA9_9PEZI</name>
<feature type="signal peptide" evidence="1">
    <location>
        <begin position="1"/>
        <end position="19"/>
    </location>
</feature>
<keyword evidence="3" id="KW-1185">Reference proteome</keyword>
<dbReference type="AlphaFoldDB" id="A0A9P4TTA9"/>
<keyword evidence="1" id="KW-0732">Signal</keyword>
<proteinExistence type="predicted"/>
<organism evidence="2 3">
    <name type="scientific">Tothia fuscella</name>
    <dbReference type="NCBI Taxonomy" id="1048955"/>
    <lineage>
        <taxon>Eukaryota</taxon>
        <taxon>Fungi</taxon>
        <taxon>Dikarya</taxon>
        <taxon>Ascomycota</taxon>
        <taxon>Pezizomycotina</taxon>
        <taxon>Dothideomycetes</taxon>
        <taxon>Pleosporomycetidae</taxon>
        <taxon>Venturiales</taxon>
        <taxon>Cylindrosympodiaceae</taxon>
        <taxon>Tothia</taxon>
    </lineage>
</organism>
<sequence>MFAKAVLLLLPVIPSLVAAFPGGGGHDHEEWDKKSCTPTTTTSISTSISTSIITTTFTTTSVTTITPAAAVGSQTFRYVRYCGRSTSTLNASFPPASGSLYVASQTICPSPVVIKGSSIGVFGITVCDFTATVTPTVPTFVVVF</sequence>